<evidence type="ECO:0000256" key="6">
    <source>
        <dbReference type="PIRSR" id="PIRSR000097-3"/>
    </source>
</evidence>
<dbReference type="PROSITE" id="PS00062">
    <property type="entry name" value="ALDOKETO_REDUCTASE_2"/>
    <property type="match status" value="1"/>
</dbReference>
<evidence type="ECO:0000256" key="1">
    <source>
        <dbReference type="ARBA" id="ARBA00007905"/>
    </source>
</evidence>
<accession>A0AA85G7K3</accession>
<dbReference type="PROSITE" id="PS00798">
    <property type="entry name" value="ALDOKETO_REDUCTASE_1"/>
    <property type="match status" value="1"/>
</dbReference>
<dbReference type="WBParaSite" id="SRDH1_81530.1">
    <property type="protein sequence ID" value="SRDH1_81530.1"/>
    <property type="gene ID" value="SRDH1_81530"/>
</dbReference>
<evidence type="ECO:0000256" key="4">
    <source>
        <dbReference type="PIRSR" id="PIRSR000097-1"/>
    </source>
</evidence>
<comment type="similarity">
    <text evidence="1">Belongs to the aldo/keto reductase family.</text>
</comment>
<dbReference type="PRINTS" id="PR00069">
    <property type="entry name" value="ALDKETRDTASE"/>
</dbReference>
<dbReference type="InterPro" id="IPR018170">
    <property type="entry name" value="Aldo/ket_reductase_CS"/>
</dbReference>
<dbReference type="Gene3D" id="3.20.20.100">
    <property type="entry name" value="NADP-dependent oxidoreductase domain"/>
    <property type="match status" value="1"/>
</dbReference>
<evidence type="ECO:0000313" key="9">
    <source>
        <dbReference type="WBParaSite" id="SRDH1_81530.1"/>
    </source>
</evidence>
<evidence type="ECO:0000256" key="5">
    <source>
        <dbReference type="PIRSR" id="PIRSR000097-2"/>
    </source>
</evidence>
<evidence type="ECO:0000313" key="8">
    <source>
        <dbReference type="Proteomes" id="UP000050792"/>
    </source>
</evidence>
<evidence type="ECO:0000256" key="2">
    <source>
        <dbReference type="ARBA" id="ARBA00022857"/>
    </source>
</evidence>
<protein>
    <recommendedName>
        <fullName evidence="7">NADP-dependent oxidoreductase domain-containing protein</fullName>
    </recommendedName>
</protein>
<keyword evidence="3" id="KW-0560">Oxidoreductase</keyword>
<dbReference type="InterPro" id="IPR020471">
    <property type="entry name" value="AKR"/>
</dbReference>
<evidence type="ECO:0000259" key="7">
    <source>
        <dbReference type="Pfam" id="PF00248"/>
    </source>
</evidence>
<feature type="domain" description="NADP-dependent oxidoreductase" evidence="7">
    <location>
        <begin position="16"/>
        <end position="284"/>
    </location>
</feature>
<reference evidence="9" key="2">
    <citation type="submission" date="2023-11" db="UniProtKB">
        <authorList>
            <consortium name="WormBaseParasite"/>
        </authorList>
    </citation>
    <scope>IDENTIFICATION</scope>
</reference>
<keyword evidence="2" id="KW-0521">NADP</keyword>
<dbReference type="Pfam" id="PF00248">
    <property type="entry name" value="Aldo_ket_red"/>
    <property type="match status" value="1"/>
</dbReference>
<dbReference type="GO" id="GO:0016491">
    <property type="term" value="F:oxidoreductase activity"/>
    <property type="evidence" value="ECO:0007669"/>
    <property type="project" value="UniProtKB-KW"/>
</dbReference>
<dbReference type="SUPFAM" id="SSF51430">
    <property type="entry name" value="NAD(P)-linked oxidoreductase"/>
    <property type="match status" value="1"/>
</dbReference>
<dbReference type="Proteomes" id="UP000050792">
    <property type="component" value="Unassembled WGS sequence"/>
</dbReference>
<dbReference type="PANTHER" id="PTHR11732">
    <property type="entry name" value="ALDO/KETO REDUCTASE"/>
    <property type="match status" value="1"/>
</dbReference>
<dbReference type="AlphaFoldDB" id="A0AA85G7K3"/>
<dbReference type="PROSITE" id="PS00063">
    <property type="entry name" value="ALDOKETO_REDUCTASE_3"/>
    <property type="match status" value="1"/>
</dbReference>
<organism evidence="8 9">
    <name type="scientific">Schistosoma rodhaini</name>
    <dbReference type="NCBI Taxonomy" id="6188"/>
    <lineage>
        <taxon>Eukaryota</taxon>
        <taxon>Metazoa</taxon>
        <taxon>Spiralia</taxon>
        <taxon>Lophotrochozoa</taxon>
        <taxon>Platyhelminthes</taxon>
        <taxon>Trematoda</taxon>
        <taxon>Digenea</taxon>
        <taxon>Strigeidida</taxon>
        <taxon>Schistosomatoidea</taxon>
        <taxon>Schistosomatidae</taxon>
        <taxon>Schistosoma</taxon>
    </lineage>
</organism>
<feature type="site" description="Lowers pKa of active site Tyr" evidence="6">
    <location>
        <position position="77"/>
    </location>
</feature>
<reference evidence="8" key="1">
    <citation type="submission" date="2022-06" db="EMBL/GenBank/DDBJ databases">
        <authorList>
            <person name="Berger JAMES D."/>
            <person name="Berger JAMES D."/>
        </authorList>
    </citation>
    <scope>NUCLEOTIDE SEQUENCE [LARGE SCALE GENOMIC DNA]</scope>
</reference>
<dbReference type="InterPro" id="IPR023210">
    <property type="entry name" value="NADP_OxRdtase_dom"/>
</dbReference>
<sequence length="310" mass="35440">MKSMKMSNGHSIPVVGLGTWNSPSDLVGAAVQKALEVGYRHLDCAYIYKNEIEVGIALEESMKLLKLNRDELFITSKLWHTGHDPENVKSFCEMSLRNLRLNYLDLYLIHFPVSFKAGTSDFPTDENNNPIFDTVPLEETWKAMENLVDEGLVKSIGLSNFNRRQIENILKHCRIKPVNLQIEVHANFPNTKLVEYAQSVGLTVTAYAPLGSPARSPLSANLLTEPWVISIAQKHNRTPAQILLRYLLQRDIIVVPKSITNDRIIENFQIFDFELANDEMHQLNTNGLNQRKFKMLGMIDHPEYPFKEDY</sequence>
<name>A0AA85G7K3_9TREM</name>
<dbReference type="PIRSF" id="PIRSF000097">
    <property type="entry name" value="AKR"/>
    <property type="match status" value="1"/>
</dbReference>
<dbReference type="InterPro" id="IPR036812">
    <property type="entry name" value="NAD(P)_OxRdtase_dom_sf"/>
</dbReference>
<evidence type="ECO:0000256" key="3">
    <source>
        <dbReference type="ARBA" id="ARBA00023002"/>
    </source>
</evidence>
<dbReference type="FunFam" id="3.20.20.100:FF:000006">
    <property type="entry name" value="Aldo-keto reductase family 1 member A1"/>
    <property type="match status" value="1"/>
</dbReference>
<proteinExistence type="inferred from homology"/>
<keyword evidence="8" id="KW-1185">Reference proteome</keyword>
<feature type="binding site" evidence="5">
    <location>
        <position position="110"/>
    </location>
    <ligand>
        <name>substrate</name>
    </ligand>
</feature>
<feature type="active site" description="Proton donor" evidence="4">
    <location>
        <position position="48"/>
    </location>
</feature>